<dbReference type="EMBL" id="BNBD01000009">
    <property type="protein sequence ID" value="GHF56191.1"/>
    <property type="molecule type" value="Genomic_DNA"/>
</dbReference>
<evidence type="ECO:0000313" key="1">
    <source>
        <dbReference type="EMBL" id="GHF56191.1"/>
    </source>
</evidence>
<dbReference type="AlphaFoldDB" id="A0A919EER7"/>
<evidence type="ECO:0000313" key="2">
    <source>
        <dbReference type="Proteomes" id="UP000638313"/>
    </source>
</evidence>
<organism evidence="1 2">
    <name type="scientific">Streptomyces mashuensis</name>
    <dbReference type="NCBI Taxonomy" id="33904"/>
    <lineage>
        <taxon>Bacteria</taxon>
        <taxon>Bacillati</taxon>
        <taxon>Actinomycetota</taxon>
        <taxon>Actinomycetes</taxon>
        <taxon>Kitasatosporales</taxon>
        <taxon>Streptomycetaceae</taxon>
        <taxon>Streptomyces</taxon>
    </lineage>
</organism>
<dbReference type="SUPFAM" id="SSF52833">
    <property type="entry name" value="Thioredoxin-like"/>
    <property type="match status" value="1"/>
</dbReference>
<dbReference type="InterPro" id="IPR008554">
    <property type="entry name" value="Glutaredoxin-like"/>
</dbReference>
<dbReference type="PANTHER" id="PTHR33558:SF1">
    <property type="entry name" value="GLUTAREDOXIN-LIKE PROTEIN C5ORF63 HOMOLOG"/>
    <property type="match status" value="1"/>
</dbReference>
<dbReference type="Proteomes" id="UP000638313">
    <property type="component" value="Unassembled WGS sequence"/>
</dbReference>
<dbReference type="Gene3D" id="3.40.30.10">
    <property type="entry name" value="Glutaredoxin"/>
    <property type="match status" value="1"/>
</dbReference>
<comment type="caution">
    <text evidence="1">The sequence shown here is derived from an EMBL/GenBank/DDBJ whole genome shotgun (WGS) entry which is preliminary data.</text>
</comment>
<reference evidence="1" key="1">
    <citation type="journal article" date="2014" name="Int. J. Syst. Evol. Microbiol.">
        <title>Complete genome sequence of Corynebacterium casei LMG S-19264T (=DSM 44701T), isolated from a smear-ripened cheese.</title>
        <authorList>
            <consortium name="US DOE Joint Genome Institute (JGI-PGF)"/>
            <person name="Walter F."/>
            <person name="Albersmeier A."/>
            <person name="Kalinowski J."/>
            <person name="Ruckert C."/>
        </authorList>
    </citation>
    <scope>NUCLEOTIDE SEQUENCE</scope>
    <source>
        <strain evidence="1">JCM 4059</strain>
    </source>
</reference>
<dbReference type="InterPro" id="IPR036249">
    <property type="entry name" value="Thioredoxin-like_sf"/>
</dbReference>
<dbReference type="Pfam" id="PF05768">
    <property type="entry name" value="Glrx-like"/>
    <property type="match status" value="1"/>
</dbReference>
<dbReference type="RefSeq" id="WP_190131201.1">
    <property type="nucleotide sequence ID" value="NZ_BNBD01000009.1"/>
</dbReference>
<dbReference type="InterPro" id="IPR052565">
    <property type="entry name" value="Glutaredoxin-like_YDR286C"/>
</dbReference>
<sequence>MAAMSPLLRRTARKDPAERLVTLIGKPDCHLCEAAEAVIAEVCGALGTPWEKKDITQDEELHRKYWEQIPVVLIDGEQHDFWRVNPDRLRKALGG</sequence>
<name>A0A919EER7_9ACTN</name>
<gene>
    <name evidence="1" type="ORF">GCM10010218_41900</name>
</gene>
<keyword evidence="2" id="KW-1185">Reference proteome</keyword>
<protein>
    <submittedName>
        <fullName evidence="1">Thioredoxin family protein</fullName>
    </submittedName>
</protein>
<accession>A0A919EER7</accession>
<reference evidence="1" key="2">
    <citation type="submission" date="2020-09" db="EMBL/GenBank/DDBJ databases">
        <authorList>
            <person name="Sun Q."/>
            <person name="Ohkuma M."/>
        </authorList>
    </citation>
    <scope>NUCLEOTIDE SEQUENCE</scope>
    <source>
        <strain evidence="1">JCM 4059</strain>
    </source>
</reference>
<proteinExistence type="predicted"/>
<dbReference type="PANTHER" id="PTHR33558">
    <property type="entry name" value="GLUTAREDOXIN-LIKE PROTEIN C5ORF63 HOMOLOG"/>
    <property type="match status" value="1"/>
</dbReference>